<dbReference type="Gene3D" id="3.60.10.10">
    <property type="entry name" value="Endonuclease/exonuclease/phosphatase"/>
    <property type="match status" value="1"/>
</dbReference>
<evidence type="ECO:0008006" key="3">
    <source>
        <dbReference type="Google" id="ProtNLM"/>
    </source>
</evidence>
<dbReference type="AlphaFoldDB" id="A0A015JBC6"/>
<dbReference type="EMBL" id="JEMT01029352">
    <property type="protein sequence ID" value="EXX52204.1"/>
    <property type="molecule type" value="Genomic_DNA"/>
</dbReference>
<gene>
    <name evidence="1" type="ORF">RirG_255020</name>
</gene>
<accession>A0A015JBC6</accession>
<evidence type="ECO:0000313" key="1">
    <source>
        <dbReference type="EMBL" id="EXX52204.1"/>
    </source>
</evidence>
<keyword evidence="2" id="KW-1185">Reference proteome</keyword>
<comment type="caution">
    <text evidence="1">The sequence shown here is derived from an EMBL/GenBank/DDBJ whole genome shotgun (WGS) entry which is preliminary data.</text>
</comment>
<dbReference type="HOGENOM" id="CLU_1134090_0_0_1"/>
<organism evidence="1 2">
    <name type="scientific">Rhizophagus irregularis (strain DAOM 197198w)</name>
    <name type="common">Glomus intraradices</name>
    <dbReference type="NCBI Taxonomy" id="1432141"/>
    <lineage>
        <taxon>Eukaryota</taxon>
        <taxon>Fungi</taxon>
        <taxon>Fungi incertae sedis</taxon>
        <taxon>Mucoromycota</taxon>
        <taxon>Glomeromycotina</taxon>
        <taxon>Glomeromycetes</taxon>
        <taxon>Glomerales</taxon>
        <taxon>Glomeraceae</taxon>
        <taxon>Rhizophagus</taxon>
    </lineage>
</organism>
<evidence type="ECO:0000313" key="2">
    <source>
        <dbReference type="Proteomes" id="UP000022910"/>
    </source>
</evidence>
<dbReference type="SUPFAM" id="SSF56219">
    <property type="entry name" value="DNase I-like"/>
    <property type="match status" value="1"/>
</dbReference>
<dbReference type="InterPro" id="IPR036691">
    <property type="entry name" value="Endo/exonu/phosph_ase_sf"/>
</dbReference>
<reference evidence="1 2" key="1">
    <citation type="submission" date="2014-02" db="EMBL/GenBank/DDBJ databases">
        <title>Single nucleus genome sequencing reveals high similarity among nuclei of an endomycorrhizal fungus.</title>
        <authorList>
            <person name="Lin K."/>
            <person name="Geurts R."/>
            <person name="Zhang Z."/>
            <person name="Limpens E."/>
            <person name="Saunders D.G."/>
            <person name="Mu D."/>
            <person name="Pang E."/>
            <person name="Cao H."/>
            <person name="Cha H."/>
            <person name="Lin T."/>
            <person name="Zhou Q."/>
            <person name="Shang Y."/>
            <person name="Li Y."/>
            <person name="Ivanov S."/>
            <person name="Sharma T."/>
            <person name="Velzen R.V."/>
            <person name="Ruijter N.D."/>
            <person name="Aanen D.K."/>
            <person name="Win J."/>
            <person name="Kamoun S."/>
            <person name="Bisseling T."/>
            <person name="Huang S."/>
        </authorList>
    </citation>
    <scope>NUCLEOTIDE SEQUENCE [LARGE SCALE GENOMIC DNA]</scope>
    <source>
        <strain evidence="2">DAOM197198w</strain>
    </source>
</reference>
<dbReference type="Proteomes" id="UP000022910">
    <property type="component" value="Unassembled WGS sequence"/>
</dbReference>
<protein>
    <recommendedName>
        <fullName evidence="3">DNase I-like protein</fullName>
    </recommendedName>
</protein>
<proteinExistence type="predicted"/>
<name>A0A015JBC6_RHIIW</name>
<sequence length="245" mass="28699">MTSTMTPTDLDKMEMDTIIDDKITVITEEEGTTSIMDIDIEPTSLPLIREEEMDFELEDEENLTQYIKKNKNINNSKKGKNNSKINNKIKIGCLNIRGINDEKGKNNKQQKLKEFIEKENWDIDGINKMKIKKSKGKYIYRDWQNMKIRNNSAEEDKSKGSQLLIQKLWTKLCMINYQELEGYAQSIDVLLKGKKRSIRIINIYMIGNNKNRKNEITTTVEKWIVNAKHNDLDVILVMGDFNERR</sequence>